<organism evidence="4 5">
    <name type="scientific">Sphaerochaeta globosa (strain ATCC BAA-1886 / DSM 22777 / Buddy)</name>
    <name type="common">Spirochaeta sp. (strain Buddy)</name>
    <dbReference type="NCBI Taxonomy" id="158189"/>
    <lineage>
        <taxon>Bacteria</taxon>
        <taxon>Pseudomonadati</taxon>
        <taxon>Spirochaetota</taxon>
        <taxon>Spirochaetia</taxon>
        <taxon>Spirochaetales</taxon>
        <taxon>Sphaerochaetaceae</taxon>
        <taxon>Sphaerochaeta</taxon>
    </lineage>
</organism>
<evidence type="ECO:0000313" key="5">
    <source>
        <dbReference type="Proteomes" id="UP000008466"/>
    </source>
</evidence>
<dbReference type="PANTHER" id="PTHR42693:SF53">
    <property type="entry name" value="ENDO-4-O-SULFATASE"/>
    <property type="match status" value="1"/>
</dbReference>
<protein>
    <submittedName>
        <fullName evidence="4">Sulfatase</fullName>
    </submittedName>
</protein>
<evidence type="ECO:0000259" key="3">
    <source>
        <dbReference type="Pfam" id="PF00884"/>
    </source>
</evidence>
<dbReference type="InterPro" id="IPR000917">
    <property type="entry name" value="Sulfatase_N"/>
</dbReference>
<dbReference type="GO" id="GO:0004065">
    <property type="term" value="F:arylsulfatase activity"/>
    <property type="evidence" value="ECO:0007669"/>
    <property type="project" value="TreeGrafter"/>
</dbReference>
<name>F0RXR9_SPHGB</name>
<dbReference type="Gene3D" id="3.40.720.10">
    <property type="entry name" value="Alkaline Phosphatase, subunit A"/>
    <property type="match status" value="1"/>
</dbReference>
<feature type="domain" description="Sulfatase N-terminal" evidence="3">
    <location>
        <begin position="5"/>
        <end position="360"/>
    </location>
</feature>
<dbReference type="eggNOG" id="COG3119">
    <property type="taxonomic scope" value="Bacteria"/>
</dbReference>
<accession>F0RXR9</accession>
<proteinExistence type="inferred from homology"/>
<dbReference type="HOGENOM" id="CLU_006332_9_2_12"/>
<dbReference type="STRING" id="158189.SpiBuddy_0360"/>
<keyword evidence="5" id="KW-1185">Reference proteome</keyword>
<dbReference type="KEGG" id="sbu:SpiBuddy_0360"/>
<dbReference type="InterPro" id="IPR017850">
    <property type="entry name" value="Alkaline_phosphatase_core_sf"/>
</dbReference>
<dbReference type="Pfam" id="PF00884">
    <property type="entry name" value="Sulfatase"/>
    <property type="match status" value="1"/>
</dbReference>
<dbReference type="AlphaFoldDB" id="F0RXR9"/>
<evidence type="ECO:0000313" key="4">
    <source>
        <dbReference type="EMBL" id="ADY12196.1"/>
    </source>
</evidence>
<evidence type="ECO:0000256" key="1">
    <source>
        <dbReference type="ARBA" id="ARBA00008779"/>
    </source>
</evidence>
<sequence length="515" mass="59294">MQEKPNILMIFTDQQRWDTLAAYGNQKIHTPNLDRLAAQGVVFETAITPCPLCMPARASVMTGKSSSALQCMENSYPKSVDNRETIAGLLAESGYHCQAIGKMHFSNTPYEETYGMHHMILSEETRGVRTAKKADDIVLDDYDKFLAERKLWGWDKPTEIGYNEIKPLVAPLPKETHVTQWCGDQTVAWLKECRPKNKPFFLWSSFVKPHVPYDCPQHLLAMYDPAQMDEPWVSEQDGCSLNPYFASYRKAKEFDLYSEEAGRKAKAYYYANITFIDEQVGRILDALDEQGLADSTLVIFSSDHGDLLGDHRLWYKCFGFEGSLRVPLLMRLPDHLHAGTRYEGLTSLLDLFPTILDAAGLNHRYTDRPGISLLDMLEGKDGHERVFSEVMDSPYTMSHVRTAQYKYLFYQNGAYEQLFDLGKDPMELHDLAGDSRYEQVRQSLRDWAESYIAEYGNPKLHLDEKGSLRSEPYHVHTEPKQRPFSRMPWDGRFPSDEQTLFFTKDRRDWLDALQP</sequence>
<dbReference type="EMBL" id="CP002541">
    <property type="protein sequence ID" value="ADY12196.1"/>
    <property type="molecule type" value="Genomic_DNA"/>
</dbReference>
<dbReference type="RefSeq" id="WP_013606049.1">
    <property type="nucleotide sequence ID" value="NC_015152.1"/>
</dbReference>
<reference evidence="5" key="1">
    <citation type="submission" date="2011-02" db="EMBL/GenBank/DDBJ databases">
        <title>Complete sequence of Spirochaeta sp. Buddy.</title>
        <authorList>
            <person name="Lucas S."/>
            <person name="Copeland A."/>
            <person name="Lapidus A."/>
            <person name="Cheng J.-F."/>
            <person name="Goodwin L."/>
            <person name="Pitluck S."/>
            <person name="Zeytun A."/>
            <person name="Detter J.C."/>
            <person name="Han C."/>
            <person name="Tapia R."/>
            <person name="Land M."/>
            <person name="Hauser L."/>
            <person name="Kyrpides N."/>
            <person name="Ivanova N."/>
            <person name="Mikhailova N."/>
            <person name="Pagani I."/>
            <person name="Ritalahti K.M."/>
            <person name="Loeffler F.E."/>
            <person name="Woyke T."/>
        </authorList>
    </citation>
    <scope>NUCLEOTIDE SEQUENCE [LARGE SCALE GENOMIC DNA]</scope>
    <source>
        <strain evidence="5">ATCC BAA-1886 / DSM 22777 / Buddy</strain>
    </source>
</reference>
<dbReference type="InterPro" id="IPR050738">
    <property type="entry name" value="Sulfatase"/>
</dbReference>
<gene>
    <name evidence="4" type="ordered locus">SpiBuddy_0360</name>
</gene>
<dbReference type="Proteomes" id="UP000008466">
    <property type="component" value="Chromosome"/>
</dbReference>
<keyword evidence="2" id="KW-0378">Hydrolase</keyword>
<comment type="similarity">
    <text evidence="1">Belongs to the sulfatase family.</text>
</comment>
<dbReference type="PANTHER" id="PTHR42693">
    <property type="entry name" value="ARYLSULFATASE FAMILY MEMBER"/>
    <property type="match status" value="1"/>
</dbReference>
<evidence type="ECO:0000256" key="2">
    <source>
        <dbReference type="ARBA" id="ARBA00022801"/>
    </source>
</evidence>
<dbReference type="OrthoDB" id="312425at2"/>
<dbReference type="SUPFAM" id="SSF53649">
    <property type="entry name" value="Alkaline phosphatase-like"/>
    <property type="match status" value="1"/>
</dbReference>